<feature type="region of interest" description="Disordered" evidence="5">
    <location>
        <begin position="88"/>
        <end position="112"/>
    </location>
</feature>
<reference evidence="6 7" key="1">
    <citation type="submission" date="2019-04" db="EMBL/GenBank/DDBJ databases">
        <title>An improved genome assembly and genetic linkage map for asparagus bean, Vigna unguiculata ssp. sesquipedialis.</title>
        <authorList>
            <person name="Xia Q."/>
            <person name="Zhang R."/>
            <person name="Dong Y."/>
        </authorList>
    </citation>
    <scope>NUCLEOTIDE SEQUENCE [LARGE SCALE GENOMIC DNA]</scope>
    <source>
        <tissue evidence="6">Leaf</tissue>
    </source>
</reference>
<dbReference type="PROSITE" id="PS50088">
    <property type="entry name" value="ANK_REPEAT"/>
    <property type="match status" value="7"/>
</dbReference>
<dbReference type="AlphaFoldDB" id="A0A4D6LQI1"/>
<feature type="repeat" description="ANK" evidence="4">
    <location>
        <begin position="278"/>
        <end position="310"/>
    </location>
</feature>
<accession>A0A4D6LQI1</accession>
<dbReference type="EMBL" id="CP039348">
    <property type="protein sequence ID" value="QCD91159.1"/>
    <property type="molecule type" value="Genomic_DNA"/>
</dbReference>
<name>A0A4D6LQI1_VIGUN</name>
<feature type="region of interest" description="Disordered" evidence="5">
    <location>
        <begin position="628"/>
        <end position="651"/>
    </location>
</feature>
<protein>
    <submittedName>
        <fullName evidence="6">Ankyrin</fullName>
    </submittedName>
</protein>
<evidence type="ECO:0000256" key="4">
    <source>
        <dbReference type="PROSITE-ProRule" id="PRU00023"/>
    </source>
</evidence>
<feature type="repeat" description="ANK" evidence="4">
    <location>
        <begin position="937"/>
        <end position="969"/>
    </location>
</feature>
<feature type="repeat" description="ANK" evidence="4">
    <location>
        <begin position="377"/>
        <end position="409"/>
    </location>
</feature>
<dbReference type="Proteomes" id="UP000501690">
    <property type="component" value="Linkage Group LG4"/>
</dbReference>
<feature type="compositionally biased region" description="Basic and acidic residues" evidence="5">
    <location>
        <begin position="629"/>
        <end position="648"/>
    </location>
</feature>
<evidence type="ECO:0000256" key="5">
    <source>
        <dbReference type="SAM" id="MobiDB-lite"/>
    </source>
</evidence>
<dbReference type="PROSITE" id="PS50297">
    <property type="entry name" value="ANK_REP_REGION"/>
    <property type="match status" value="6"/>
</dbReference>
<dbReference type="InterPro" id="IPR002110">
    <property type="entry name" value="Ankyrin_rpt"/>
</dbReference>
<feature type="region of interest" description="Disordered" evidence="5">
    <location>
        <begin position="183"/>
        <end position="219"/>
    </location>
</feature>
<dbReference type="PANTHER" id="PTHR24203">
    <property type="entry name" value="ANKYRIN REPEAT FAMILY PROTEIN"/>
    <property type="match status" value="1"/>
</dbReference>
<evidence type="ECO:0000313" key="6">
    <source>
        <dbReference type="EMBL" id="QCD91159.1"/>
    </source>
</evidence>
<feature type="repeat" description="ANK" evidence="4">
    <location>
        <begin position="344"/>
        <end position="376"/>
    </location>
</feature>
<keyword evidence="2" id="KW-0677">Repeat</keyword>
<keyword evidence="7" id="KW-1185">Reference proteome</keyword>
<evidence type="ECO:0000256" key="2">
    <source>
        <dbReference type="ARBA" id="ARBA00022737"/>
    </source>
</evidence>
<dbReference type="FunFam" id="1.25.40.20:FF:000461">
    <property type="entry name" value="Ankyrin repeat domain-containing protein, chloroplastic"/>
    <property type="match status" value="2"/>
</dbReference>
<comment type="subcellular location">
    <subcellularLocation>
        <location evidence="1">Cell membrane</location>
        <topology evidence="1">Peripheral membrane protein</topology>
        <orientation evidence="1">Cytoplasmic side</orientation>
    </subcellularLocation>
</comment>
<dbReference type="PANTHER" id="PTHR24203:SF86">
    <property type="entry name" value="PROTEASOME 26S SUBUNIT, NON-ATPASE 10"/>
    <property type="match status" value="1"/>
</dbReference>
<evidence type="ECO:0000256" key="3">
    <source>
        <dbReference type="ARBA" id="ARBA00023043"/>
    </source>
</evidence>
<gene>
    <name evidence="6" type="ORF">DEO72_LG4g2123</name>
</gene>
<dbReference type="InterPro" id="IPR036770">
    <property type="entry name" value="Ankyrin_rpt-contain_sf"/>
</dbReference>
<organism evidence="6 7">
    <name type="scientific">Vigna unguiculata</name>
    <name type="common">Cowpea</name>
    <dbReference type="NCBI Taxonomy" id="3917"/>
    <lineage>
        <taxon>Eukaryota</taxon>
        <taxon>Viridiplantae</taxon>
        <taxon>Streptophyta</taxon>
        <taxon>Embryophyta</taxon>
        <taxon>Tracheophyta</taxon>
        <taxon>Spermatophyta</taxon>
        <taxon>Magnoliopsida</taxon>
        <taxon>eudicotyledons</taxon>
        <taxon>Gunneridae</taxon>
        <taxon>Pentapetalae</taxon>
        <taxon>rosids</taxon>
        <taxon>fabids</taxon>
        <taxon>Fabales</taxon>
        <taxon>Fabaceae</taxon>
        <taxon>Papilionoideae</taxon>
        <taxon>50 kb inversion clade</taxon>
        <taxon>NPAAA clade</taxon>
        <taxon>indigoferoid/millettioid clade</taxon>
        <taxon>Phaseoleae</taxon>
        <taxon>Vigna</taxon>
    </lineage>
</organism>
<feature type="repeat" description="ANK" evidence="4">
    <location>
        <begin position="773"/>
        <end position="805"/>
    </location>
</feature>
<dbReference type="Pfam" id="PF13637">
    <property type="entry name" value="Ank_4"/>
    <property type="match status" value="1"/>
</dbReference>
<dbReference type="SMART" id="SM00248">
    <property type="entry name" value="ANK"/>
    <property type="match status" value="13"/>
</dbReference>
<feature type="repeat" description="ANK" evidence="4">
    <location>
        <begin position="904"/>
        <end position="936"/>
    </location>
</feature>
<proteinExistence type="predicted"/>
<keyword evidence="3 4" id="KW-0040">ANK repeat</keyword>
<dbReference type="Pfam" id="PF12796">
    <property type="entry name" value="Ank_2"/>
    <property type="match status" value="3"/>
</dbReference>
<dbReference type="SUPFAM" id="SSF48403">
    <property type="entry name" value="Ankyrin repeat"/>
    <property type="match status" value="3"/>
</dbReference>
<feature type="compositionally biased region" description="Basic and acidic residues" evidence="5">
    <location>
        <begin position="188"/>
        <end position="204"/>
    </location>
</feature>
<evidence type="ECO:0000313" key="7">
    <source>
        <dbReference type="Proteomes" id="UP000501690"/>
    </source>
</evidence>
<dbReference type="Gene3D" id="1.25.40.20">
    <property type="entry name" value="Ankyrin repeat-containing domain"/>
    <property type="match status" value="4"/>
</dbReference>
<evidence type="ECO:0000256" key="1">
    <source>
        <dbReference type="ARBA" id="ARBA00004413"/>
    </source>
</evidence>
<dbReference type="GO" id="GO:0005886">
    <property type="term" value="C:plasma membrane"/>
    <property type="evidence" value="ECO:0007669"/>
    <property type="project" value="UniProtKB-SubCell"/>
</dbReference>
<feature type="repeat" description="ANK" evidence="4">
    <location>
        <begin position="806"/>
        <end position="838"/>
    </location>
</feature>
<sequence>MEATMFHVSAIVLNPQPHTFLFPLPVSTSRNFKLSQTLHFPRNSILRSLSPSLHPTPQYDDSEEHVIGDCIVFEEGVFDDPLLHSSDTLTVDMPKPKPKPKPGWRKKEEENVGENLVPGKWREVQAEINITKRDRRRIAREMEFNSKVEKKRRGLIPLRDMNLDDYKAYKEAKLAQMKFLDNASSSQVKEEVPQPEPELNRGEEDHPEPEFNGGERVEPKNPRWLVYGRGLEDVTEFFNSENYDPDAKTLQGKRKLFTKDEKVLLNKRVPDLETATSDKWHPLHTLAACGEFELLDSLLKHNVDINAVDKDGFTALQRAVIGKKQAITNYLLRNSANPFVLDKEGATLMHYAVLTASTQSIKVLLLYNVDINLQDNYGWTPLHLAVQAQRTDLVRLLLIKGADKTSKNKDGLTPLDLCLYSGQSARTYELIKLFKQPLRREPEMEAAMFNFSTVLFNAQPHNLFSHHINFPLAISPLRFQSLQSLQFPAKWNAHSQKNRNYVIFEDGIFENGAVFLNDNNNPKPKTGSGKKVTPINRENLVPDKWREAQAETKITINKRRKKKNRRGVVPFSGAEKIRFNGTVEKKRKENGKVSSSPYRDVNWNEYKASKKEILKKLNPLVLKNPSRFPVDEKVPGPDFNGERVEPKNPRGVVQGKSLEDVLQFFSSGSYNPRANTTRDGCRNLFVISKEEMFLLNKRMPDLATATSGKWLPLHTFAACGESFLLDSLLKHNVDINAVDKDGLTVLHKAIGKKQAITNYLLRNSANPFVKDKEGATLMHYAVQTGSTETIELLLFYNVDINLQDKDGWTPLHLAVQTQKPNVVRLLLLKGADKTLRNKGKWLPLHTFAACGESFLLDSLLKHNVDINAVDKDGLTVLHKAIGKKQAITNYLLRNSANPFVKDKEGATLMHYAVQTGSTETIELLLFYNVDINLQDKDGWTPLHLAVQTQKPNVVRLLLLKGADKTLRNKDGLTPLDLCLYSGQSFQTYVIIKLLKQPQEYL</sequence>